<dbReference type="EMBL" id="HBJA01063125">
    <property type="protein sequence ID" value="CAE0811166.1"/>
    <property type="molecule type" value="Transcribed_RNA"/>
</dbReference>
<dbReference type="PANTHER" id="PTHR21347:SF0">
    <property type="entry name" value="LIPID SCRAMBLASE CLPTM1L"/>
    <property type="match status" value="1"/>
</dbReference>
<name>A0A7S4CZR9_9EUGL</name>
<protein>
    <recommendedName>
        <fullName evidence="8">Cleft lip and palate transmembrane protein 1-like protein</fullName>
    </recommendedName>
</protein>
<evidence type="ECO:0000256" key="5">
    <source>
        <dbReference type="ARBA" id="ARBA00023136"/>
    </source>
</evidence>
<dbReference type="InterPro" id="IPR008429">
    <property type="entry name" value="CLPTM1"/>
</dbReference>
<proteinExistence type="inferred from homology"/>
<feature type="transmembrane region" description="Helical" evidence="6">
    <location>
        <begin position="334"/>
        <end position="355"/>
    </location>
</feature>
<dbReference type="AlphaFoldDB" id="A0A7S4CZR9"/>
<evidence type="ECO:0000256" key="6">
    <source>
        <dbReference type="SAM" id="Phobius"/>
    </source>
</evidence>
<reference evidence="7" key="1">
    <citation type="submission" date="2021-01" db="EMBL/GenBank/DDBJ databases">
        <authorList>
            <person name="Corre E."/>
            <person name="Pelletier E."/>
            <person name="Niang G."/>
            <person name="Scheremetjew M."/>
            <person name="Finn R."/>
            <person name="Kale V."/>
            <person name="Holt S."/>
            <person name="Cochrane G."/>
            <person name="Meng A."/>
            <person name="Brown T."/>
            <person name="Cohen L."/>
        </authorList>
    </citation>
    <scope>NUCLEOTIDE SEQUENCE</scope>
    <source>
        <strain evidence="7">CCMP1594</strain>
    </source>
</reference>
<evidence type="ECO:0000256" key="3">
    <source>
        <dbReference type="ARBA" id="ARBA00022692"/>
    </source>
</evidence>
<evidence type="ECO:0008006" key="8">
    <source>
        <dbReference type="Google" id="ProtNLM"/>
    </source>
</evidence>
<comment type="subcellular location">
    <subcellularLocation>
        <location evidence="1">Membrane</location>
        <topology evidence="1">Multi-pass membrane protein</topology>
    </subcellularLocation>
</comment>
<feature type="transmembrane region" description="Helical" evidence="6">
    <location>
        <begin position="205"/>
        <end position="225"/>
    </location>
</feature>
<sequence>MSGMSIQGDITSNVDIQVPKKVRNNGTMFAHVFVTKSGSPPRPGPSGYNENAVLYKAQVLTSYSSCIRNTTRTLLSSAQMEHGDTSVKTCNFLKPKIVIRLVDDTTVYPKQAVPGDIYPYLQFVGKKYKPILFLDETWLLKEHLLPINSSAQILPLEVQYRTVSLGFWRLILRFDEALKMMEGMIGGESEEPDNIRRMLTETSPWLLLVTFLVTILHTLFDILAFRSDVMFWRSRKNMEGLSANNVLAEVICQLIILLYLWNNDAGWIIVITMAVGLAIQIWKAGIALRLKRMGKDSSTAQADATAMRWLSYVLYPLVLGYAVYSLVYKEHKDWYSWVLESMASAVYAFGFVLMTPQLYINYKLKSVANLPWRVFMYRACNTFIDDLFAFIIKMPTMHRLSAFRDDVVFIIYLVQRWQYPVDPTRKEGFDGEEDNPKKDD</sequence>
<evidence type="ECO:0000256" key="1">
    <source>
        <dbReference type="ARBA" id="ARBA00004141"/>
    </source>
</evidence>
<dbReference type="GO" id="GO:0016020">
    <property type="term" value="C:membrane"/>
    <property type="evidence" value="ECO:0007669"/>
    <property type="project" value="UniProtKB-SubCell"/>
</dbReference>
<evidence type="ECO:0000256" key="4">
    <source>
        <dbReference type="ARBA" id="ARBA00022989"/>
    </source>
</evidence>
<evidence type="ECO:0000256" key="2">
    <source>
        <dbReference type="ARBA" id="ARBA00009310"/>
    </source>
</evidence>
<feature type="transmembrane region" description="Helical" evidence="6">
    <location>
        <begin position="246"/>
        <end position="261"/>
    </location>
</feature>
<accession>A0A7S4CZR9</accession>
<organism evidence="7">
    <name type="scientific">Eutreptiella gymnastica</name>
    <dbReference type="NCBI Taxonomy" id="73025"/>
    <lineage>
        <taxon>Eukaryota</taxon>
        <taxon>Discoba</taxon>
        <taxon>Euglenozoa</taxon>
        <taxon>Euglenida</taxon>
        <taxon>Spirocuta</taxon>
        <taxon>Euglenophyceae</taxon>
        <taxon>Eutreptiales</taxon>
        <taxon>Eutreptiaceae</taxon>
        <taxon>Eutreptiella</taxon>
    </lineage>
</organism>
<dbReference type="PANTHER" id="PTHR21347">
    <property type="entry name" value="CLEFT LIP AND PALATE ASSOCIATED TRANSMEMBRANE PROTEIN-RELATED"/>
    <property type="match status" value="1"/>
</dbReference>
<keyword evidence="4 6" id="KW-1133">Transmembrane helix</keyword>
<feature type="transmembrane region" description="Helical" evidence="6">
    <location>
        <begin position="267"/>
        <end position="288"/>
    </location>
</feature>
<gene>
    <name evidence="7" type="ORF">EGYM00163_LOCUS22314</name>
</gene>
<keyword evidence="5 6" id="KW-0472">Membrane</keyword>
<dbReference type="GO" id="GO:0012505">
    <property type="term" value="C:endomembrane system"/>
    <property type="evidence" value="ECO:0007669"/>
    <property type="project" value="TreeGrafter"/>
</dbReference>
<dbReference type="Pfam" id="PF05602">
    <property type="entry name" value="CLPTM1"/>
    <property type="match status" value="1"/>
</dbReference>
<comment type="similarity">
    <text evidence="2">Belongs to the CLPTM1 family.</text>
</comment>
<keyword evidence="3 6" id="KW-0812">Transmembrane</keyword>
<evidence type="ECO:0000313" key="7">
    <source>
        <dbReference type="EMBL" id="CAE0811166.1"/>
    </source>
</evidence>
<feature type="transmembrane region" description="Helical" evidence="6">
    <location>
        <begin position="309"/>
        <end position="328"/>
    </location>
</feature>